<evidence type="ECO:0000313" key="2">
    <source>
        <dbReference type="Proteomes" id="UP000011713"/>
    </source>
</evidence>
<name>M4BZD6_HYAAE</name>
<dbReference type="HOGENOM" id="CLU_2763261_0_0_1"/>
<organism evidence="1 2">
    <name type="scientific">Hyaloperonospora arabidopsidis (strain Emoy2)</name>
    <name type="common">Downy mildew agent</name>
    <name type="synonym">Peronospora arabidopsidis</name>
    <dbReference type="NCBI Taxonomy" id="559515"/>
    <lineage>
        <taxon>Eukaryota</taxon>
        <taxon>Sar</taxon>
        <taxon>Stramenopiles</taxon>
        <taxon>Oomycota</taxon>
        <taxon>Peronosporomycetes</taxon>
        <taxon>Peronosporales</taxon>
        <taxon>Peronosporaceae</taxon>
        <taxon>Hyaloperonospora</taxon>
    </lineage>
</organism>
<sequence>MVKTPHTELDFLGLVECHFDLFAPLDNIDVRAETRRDFRAGLRKSQMILLRFTYREELTESRFYVRSLKV</sequence>
<dbReference type="EnsemblProtists" id="HpaT811959">
    <property type="protein sequence ID" value="HpaP811959"/>
    <property type="gene ID" value="HpaG811959"/>
</dbReference>
<reference evidence="1" key="2">
    <citation type="submission" date="2015-06" db="UniProtKB">
        <authorList>
            <consortium name="EnsemblProtists"/>
        </authorList>
    </citation>
    <scope>IDENTIFICATION</scope>
    <source>
        <strain evidence="1">Emoy2</strain>
    </source>
</reference>
<dbReference type="EMBL" id="JH598058">
    <property type="status" value="NOT_ANNOTATED_CDS"/>
    <property type="molecule type" value="Genomic_DNA"/>
</dbReference>
<dbReference type="InParanoid" id="M4BZD6"/>
<dbReference type="AlphaFoldDB" id="M4BZD6"/>
<evidence type="ECO:0000313" key="1">
    <source>
        <dbReference type="EnsemblProtists" id="HpaP811959"/>
    </source>
</evidence>
<dbReference type="Proteomes" id="UP000011713">
    <property type="component" value="Unassembled WGS sequence"/>
</dbReference>
<reference evidence="2" key="1">
    <citation type="journal article" date="2010" name="Science">
        <title>Signatures of adaptation to obligate biotrophy in the Hyaloperonospora arabidopsidis genome.</title>
        <authorList>
            <person name="Baxter L."/>
            <person name="Tripathy S."/>
            <person name="Ishaque N."/>
            <person name="Boot N."/>
            <person name="Cabral A."/>
            <person name="Kemen E."/>
            <person name="Thines M."/>
            <person name="Ah-Fong A."/>
            <person name="Anderson R."/>
            <person name="Badejoko W."/>
            <person name="Bittner-Eddy P."/>
            <person name="Boore J.L."/>
            <person name="Chibucos M.C."/>
            <person name="Coates M."/>
            <person name="Dehal P."/>
            <person name="Delehaunty K."/>
            <person name="Dong S."/>
            <person name="Downton P."/>
            <person name="Dumas B."/>
            <person name="Fabro G."/>
            <person name="Fronick C."/>
            <person name="Fuerstenberg S.I."/>
            <person name="Fulton L."/>
            <person name="Gaulin E."/>
            <person name="Govers F."/>
            <person name="Hughes L."/>
            <person name="Humphray S."/>
            <person name="Jiang R.H."/>
            <person name="Judelson H."/>
            <person name="Kamoun S."/>
            <person name="Kyung K."/>
            <person name="Meijer H."/>
            <person name="Minx P."/>
            <person name="Morris P."/>
            <person name="Nelson J."/>
            <person name="Phuntumart V."/>
            <person name="Qutob D."/>
            <person name="Rehmany A."/>
            <person name="Rougon-Cardoso A."/>
            <person name="Ryden P."/>
            <person name="Torto-Alalibo T."/>
            <person name="Studholme D."/>
            <person name="Wang Y."/>
            <person name="Win J."/>
            <person name="Wood J."/>
            <person name="Clifton S.W."/>
            <person name="Rogers J."/>
            <person name="Van den Ackerveken G."/>
            <person name="Jones J.D."/>
            <person name="McDowell J.M."/>
            <person name="Beynon J."/>
            <person name="Tyler B.M."/>
        </authorList>
    </citation>
    <scope>NUCLEOTIDE SEQUENCE [LARGE SCALE GENOMIC DNA]</scope>
    <source>
        <strain evidence="2">Emoy2</strain>
    </source>
</reference>
<proteinExistence type="predicted"/>
<accession>M4BZD6</accession>
<dbReference type="VEuPathDB" id="FungiDB:HpaG811959"/>
<protein>
    <submittedName>
        <fullName evidence="1">Uncharacterized protein</fullName>
    </submittedName>
</protein>
<keyword evidence="2" id="KW-1185">Reference proteome</keyword>